<feature type="repeat" description="PPR" evidence="5">
    <location>
        <begin position="754"/>
        <end position="788"/>
    </location>
</feature>
<dbReference type="GO" id="GO:0009451">
    <property type="term" value="P:RNA modification"/>
    <property type="evidence" value="ECO:0007669"/>
    <property type="project" value="InterPro"/>
</dbReference>
<protein>
    <recommendedName>
        <fullName evidence="7">Hyaluronan/mRNA-binding protein domain-containing protein</fullName>
    </recommendedName>
</protein>
<feature type="repeat" description="PPR" evidence="5">
    <location>
        <begin position="653"/>
        <end position="687"/>
    </location>
</feature>
<feature type="compositionally biased region" description="Basic and acidic residues" evidence="6">
    <location>
        <begin position="196"/>
        <end position="235"/>
    </location>
</feature>
<feature type="region of interest" description="Disordered" evidence="6">
    <location>
        <begin position="316"/>
        <end position="356"/>
    </location>
</feature>
<dbReference type="SUPFAM" id="SSF48452">
    <property type="entry name" value="TPR-like"/>
    <property type="match status" value="1"/>
</dbReference>
<evidence type="ECO:0000259" key="7">
    <source>
        <dbReference type="SMART" id="SM01233"/>
    </source>
</evidence>
<dbReference type="FunFam" id="1.25.40.10:FF:000144">
    <property type="entry name" value="Pentatricopeptide repeat-containing protein, mitochondrial"/>
    <property type="match status" value="1"/>
</dbReference>
<dbReference type="Pfam" id="PF09598">
    <property type="entry name" value="Stm1_N"/>
    <property type="match status" value="1"/>
</dbReference>
<feature type="compositionally biased region" description="Basic and acidic residues" evidence="6">
    <location>
        <begin position="150"/>
        <end position="161"/>
    </location>
</feature>
<feature type="compositionally biased region" description="Polar residues" evidence="6">
    <location>
        <begin position="92"/>
        <end position="103"/>
    </location>
</feature>
<dbReference type="FunFam" id="1.25.40.10:FF:001074">
    <property type="entry name" value="Pentatricopeptide repeat-containing protein, mitochondrial"/>
    <property type="match status" value="1"/>
</dbReference>
<dbReference type="InterPro" id="IPR046848">
    <property type="entry name" value="E_motif"/>
</dbReference>
<feature type="compositionally biased region" description="Basic and acidic residues" evidence="6">
    <location>
        <begin position="62"/>
        <end position="79"/>
    </location>
</feature>
<dbReference type="PROSITE" id="PS51375">
    <property type="entry name" value="PPR"/>
    <property type="match status" value="5"/>
</dbReference>
<dbReference type="SMART" id="SM01233">
    <property type="entry name" value="HABP4_PAI-RBP1"/>
    <property type="match status" value="1"/>
</dbReference>
<feature type="compositionally biased region" description="Gly residues" evidence="6">
    <location>
        <begin position="129"/>
        <end position="143"/>
    </location>
</feature>
<feature type="compositionally biased region" description="Basic and acidic residues" evidence="6">
    <location>
        <begin position="30"/>
        <end position="39"/>
    </location>
</feature>
<feature type="compositionally biased region" description="Acidic residues" evidence="6">
    <location>
        <begin position="186"/>
        <end position="195"/>
    </location>
</feature>
<dbReference type="Proteomes" id="UP000326939">
    <property type="component" value="Chromosome 3"/>
</dbReference>
<reference evidence="9" key="1">
    <citation type="journal article" date="2019" name="Gigascience">
        <title>De novo genome assembly of the endangered Acer yangbiense, a plant species with extremely small populations endemic to Yunnan Province, China.</title>
        <authorList>
            <person name="Yang J."/>
            <person name="Wariss H.M."/>
            <person name="Tao L."/>
            <person name="Zhang R."/>
            <person name="Yun Q."/>
            <person name="Hollingsworth P."/>
            <person name="Dao Z."/>
            <person name="Luo G."/>
            <person name="Guo H."/>
            <person name="Ma Y."/>
            <person name="Sun W."/>
        </authorList>
    </citation>
    <scope>NUCLEOTIDE SEQUENCE [LARGE SCALE GENOMIC DNA]</scope>
    <source>
        <strain evidence="9">cv. br00</strain>
    </source>
</reference>
<keyword evidence="9" id="KW-1185">Reference proteome</keyword>
<evidence type="ECO:0000313" key="8">
    <source>
        <dbReference type="EMBL" id="KAB5564140.1"/>
    </source>
</evidence>
<dbReference type="InterPro" id="IPR006861">
    <property type="entry name" value="HABP4_PAIRBP1-bd"/>
</dbReference>
<name>A0A5N5N9C9_9ROSI</name>
<organism evidence="8 9">
    <name type="scientific">Salix brachista</name>
    <dbReference type="NCBI Taxonomy" id="2182728"/>
    <lineage>
        <taxon>Eukaryota</taxon>
        <taxon>Viridiplantae</taxon>
        <taxon>Streptophyta</taxon>
        <taxon>Embryophyta</taxon>
        <taxon>Tracheophyta</taxon>
        <taxon>Spermatophyta</taxon>
        <taxon>Magnoliopsida</taxon>
        <taxon>eudicotyledons</taxon>
        <taxon>Gunneridae</taxon>
        <taxon>Pentapetalae</taxon>
        <taxon>rosids</taxon>
        <taxon>fabids</taxon>
        <taxon>Malpighiales</taxon>
        <taxon>Salicaceae</taxon>
        <taxon>Saliceae</taxon>
        <taxon>Salix</taxon>
    </lineage>
</organism>
<dbReference type="InterPro" id="IPR032867">
    <property type="entry name" value="DYW_dom"/>
</dbReference>
<dbReference type="Pfam" id="PF14432">
    <property type="entry name" value="DYW_deaminase"/>
    <property type="match status" value="1"/>
</dbReference>
<feature type="repeat" description="PPR" evidence="5">
    <location>
        <begin position="529"/>
        <end position="563"/>
    </location>
</feature>
<dbReference type="Pfam" id="PF01535">
    <property type="entry name" value="PPR"/>
    <property type="match status" value="4"/>
</dbReference>
<feature type="compositionally biased region" description="Basic and acidic residues" evidence="6">
    <location>
        <begin position="111"/>
        <end position="126"/>
    </location>
</feature>
<dbReference type="Pfam" id="PF20431">
    <property type="entry name" value="E_motif"/>
    <property type="match status" value="1"/>
</dbReference>
<comment type="similarity">
    <text evidence="2">Belongs to the PPR family. PCMP-H subfamily.</text>
</comment>
<dbReference type="PANTHER" id="PTHR47926:SF410">
    <property type="entry name" value="(WILD MALAYSIAN BANANA) HYPOTHETICAL PROTEIN"/>
    <property type="match status" value="1"/>
</dbReference>
<dbReference type="InterPro" id="IPR019084">
    <property type="entry name" value="STM1-like_N"/>
</dbReference>
<proteinExistence type="inferred from homology"/>
<gene>
    <name evidence="8" type="ORF">DKX38_004194</name>
</gene>
<dbReference type="Gene3D" id="6.10.140.1040">
    <property type="match status" value="1"/>
</dbReference>
<dbReference type="NCBIfam" id="TIGR00756">
    <property type="entry name" value="PPR"/>
    <property type="match status" value="6"/>
</dbReference>
<evidence type="ECO:0000256" key="5">
    <source>
        <dbReference type="PROSITE-ProRule" id="PRU00708"/>
    </source>
</evidence>
<keyword evidence="3" id="KW-0963">Cytoplasm</keyword>
<evidence type="ECO:0000256" key="3">
    <source>
        <dbReference type="ARBA" id="ARBA00022490"/>
    </source>
</evidence>
<feature type="repeat" description="PPR" evidence="5">
    <location>
        <begin position="497"/>
        <end position="528"/>
    </location>
</feature>
<feature type="region of interest" description="Disordered" evidence="6">
    <location>
        <begin position="30"/>
        <end position="235"/>
    </location>
</feature>
<feature type="repeat" description="PPR" evidence="5">
    <location>
        <begin position="591"/>
        <end position="625"/>
    </location>
</feature>
<dbReference type="GO" id="GO:0005737">
    <property type="term" value="C:cytoplasm"/>
    <property type="evidence" value="ECO:0007669"/>
    <property type="project" value="UniProtKB-SubCell"/>
</dbReference>
<comment type="subcellular location">
    <subcellularLocation>
        <location evidence="1">Cytoplasm</location>
    </subcellularLocation>
</comment>
<dbReference type="GO" id="GO:0003723">
    <property type="term" value="F:RNA binding"/>
    <property type="evidence" value="ECO:0007669"/>
    <property type="project" value="InterPro"/>
</dbReference>
<dbReference type="EMBL" id="VDCV01000003">
    <property type="protein sequence ID" value="KAB5564140.1"/>
    <property type="molecule type" value="Genomic_DNA"/>
</dbReference>
<dbReference type="Pfam" id="PF04774">
    <property type="entry name" value="HABP4_PAI-RBP1"/>
    <property type="match status" value="1"/>
</dbReference>
<dbReference type="InterPro" id="IPR046960">
    <property type="entry name" value="PPR_At4g14850-like_plant"/>
</dbReference>
<dbReference type="Pfam" id="PF13041">
    <property type="entry name" value="PPR_2"/>
    <property type="match status" value="2"/>
</dbReference>
<accession>A0A5N5N9C9</accession>
<dbReference type="GO" id="GO:0008270">
    <property type="term" value="F:zinc ion binding"/>
    <property type="evidence" value="ECO:0007669"/>
    <property type="project" value="InterPro"/>
</dbReference>
<sequence length="1217" mass="136008">MATANPFDILGDDDNNEDLSQLVAAAQLKAAEKPKKVDKPAAPASQPAKLPTRPAPPAQALREAKNEGGRGGDYGEGRGRGRGRGGSGGFNRDSNNNEISFTGNGFAGRSRPSEDAEAGKTSERRGYGAPRGGFRGGRRGGYSNGEDGEGERPRRLYDRHSGTGRGNGIKREGSGRGNWGTHSDEIAPETEEPVVDNEKNVITEKQQGEEDAVDANKDTPEKEPEEKEPEEKEMTLEEYEKVLEEKRKALLALKTEERKVGLDKDLKCMQQLSSKKSNNEIFIKLGSEKDKRKDAADKEDRAKKAVSINEFLKPAEGERSYNPGRGGRGRGRGRGGFGSNARDVAAPSIEDPGQFPTLGGKEEVLISFTPAKLTYPMKTITKYHNPRFSSFYFPNFGIQNVLSPIKKENPLSLHFLNTFSPAKQHVSSLSTRTIQNPNVESNREANSPAKTRLDTKPLHHHATSSDVILSNKMITNHIRSGDLDSALYVFDNMTVKTTVTWNSVLAGLSRKCGKLKEAQELFVKIPEPDAVSYNTMLSCHVRNSDMERAQAFFEDMPLKDTPSWNTMITGFAQNQQMDKARNLFLIMPTKNVVTWNAMISGYVECGDLDSASKLFEKAPFKSVVAWTAMITGYMKIGRVGLAERLFQKMPEKNLVTWNAMIAGYIENYRAEDGVKFFRTMVGFGIQPNSSTLSSALLGCSELSALQLGRQMHQLVCKSPLCDDTTAGTSLMSMYCKCGVLEDGWKLFVQLPRRDVVTWNAMISGYAQHGEGKKALGLFDEMIEKGMKPDWITFVAVLMSCNHAGFTDLGVKYFHSMEKDYGLAAKPDHYTCMVDLLGRAGKLVEAVDLIDKMPFKPHAAIFGTLLGACRIHKNAEMAEFASQKLLNLDPTSATGYVQLANVYAATKRWDHVARVRKSMKSCKVVKTPGYSWIEVKSVAHQFRSGDKAHPELTSIHEKLKELEKKMKLAGYVPDLEFALHDVGEEQKEQLLLWHGEKLAIAYGLIKLPPGTPIRVFKNLRVCGDCHRATKFANSHVEAFDSLASVGHIWFSIKDRFYRRGGYLLKLICQSTDRVSIVNSLFKIRCWYSLIDLLCLESSVFEKGLDVFKIVKPLPFGLSETRDVTRFSDMAVQELQDCWRDGMLLALEFNHDFHVYHPTFETLSFRRTFSLPNVLQSTPDSQVLVYFMNILKERKFCSHLAVKREKLAELLKREFSWRL</sequence>
<evidence type="ECO:0000256" key="2">
    <source>
        <dbReference type="ARBA" id="ARBA00006643"/>
    </source>
</evidence>
<dbReference type="Gene3D" id="1.25.40.10">
    <property type="entry name" value="Tetratricopeptide repeat domain"/>
    <property type="match status" value="4"/>
</dbReference>
<comment type="caution">
    <text evidence="8">The sequence shown here is derived from an EMBL/GenBank/DDBJ whole genome shotgun (WGS) entry which is preliminary data.</text>
</comment>
<evidence type="ECO:0000256" key="1">
    <source>
        <dbReference type="ARBA" id="ARBA00004496"/>
    </source>
</evidence>
<dbReference type="FunFam" id="1.25.40.10:FF:001531">
    <property type="entry name" value="Pentatricopeptide repeat-containing protein At4g16835, mitochondrial"/>
    <property type="match status" value="1"/>
</dbReference>
<feature type="domain" description="Hyaluronan/mRNA-binding protein" evidence="7">
    <location>
        <begin position="153"/>
        <end position="261"/>
    </location>
</feature>
<keyword evidence="4" id="KW-0677">Repeat</keyword>
<evidence type="ECO:0000313" key="9">
    <source>
        <dbReference type="Proteomes" id="UP000326939"/>
    </source>
</evidence>
<dbReference type="InterPro" id="IPR011990">
    <property type="entry name" value="TPR-like_helical_dom_sf"/>
</dbReference>
<dbReference type="InterPro" id="IPR002885">
    <property type="entry name" value="PPR_rpt"/>
</dbReference>
<evidence type="ECO:0000256" key="4">
    <source>
        <dbReference type="ARBA" id="ARBA00022737"/>
    </source>
</evidence>
<evidence type="ECO:0000256" key="6">
    <source>
        <dbReference type="SAM" id="MobiDB-lite"/>
    </source>
</evidence>
<dbReference type="FunFam" id="1.25.40.10:FF:000553">
    <property type="entry name" value="Pentatricopeptide repeat-containing protein, mitochondrial"/>
    <property type="match status" value="1"/>
</dbReference>
<dbReference type="PANTHER" id="PTHR47926">
    <property type="entry name" value="PENTATRICOPEPTIDE REPEAT-CONTAINING PROTEIN"/>
    <property type="match status" value="1"/>
</dbReference>
<dbReference type="AlphaFoldDB" id="A0A5N5N9C9"/>